<evidence type="ECO:0000256" key="6">
    <source>
        <dbReference type="ARBA" id="ARBA00023244"/>
    </source>
</evidence>
<dbReference type="Gene3D" id="3.40.190.10">
    <property type="entry name" value="Periplasmic binding protein-like II"/>
    <property type="match status" value="2"/>
</dbReference>
<dbReference type="PRINTS" id="PR00151">
    <property type="entry name" value="PORPHBDMNASE"/>
</dbReference>
<dbReference type="UniPathway" id="UPA00251">
    <property type="reaction ID" value="UER00319"/>
</dbReference>
<dbReference type="GO" id="GO:0006782">
    <property type="term" value="P:protoporphyrinogen IX biosynthetic process"/>
    <property type="evidence" value="ECO:0007669"/>
    <property type="project" value="UniProtKB-UniRule"/>
</dbReference>
<dbReference type="FunFam" id="3.40.190.10:FF:000004">
    <property type="entry name" value="Porphobilinogen deaminase"/>
    <property type="match status" value="1"/>
</dbReference>
<protein>
    <recommendedName>
        <fullName evidence="8">Porphobilinogen deaminase</fullName>
        <shortName evidence="8">PBG</shortName>
        <ecNumber evidence="8">2.5.1.61</ecNumber>
    </recommendedName>
    <alternativeName>
        <fullName evidence="8">Hydroxymethylbilane synthase</fullName>
        <shortName evidence="8">HMBS</shortName>
    </alternativeName>
    <alternativeName>
        <fullName evidence="8">Pre-uroporphyrinogen synthase</fullName>
    </alternativeName>
</protein>
<reference evidence="12 13" key="1">
    <citation type="submission" date="2018-11" db="EMBL/GenBank/DDBJ databases">
        <title>Genomic Encyclopedia of Type Strains, Phase IV (KMG-IV): sequencing the most valuable type-strain genomes for metagenomic binning, comparative biology and taxonomic classification.</title>
        <authorList>
            <person name="Goeker M."/>
        </authorList>
    </citation>
    <scope>NUCLEOTIDE SEQUENCE [LARGE SCALE GENOMIC DNA]</scope>
    <source>
        <strain evidence="12 13">DSM 25623</strain>
    </source>
</reference>
<dbReference type="PROSITE" id="PS00533">
    <property type="entry name" value="PORPHOBILINOGEN_DEAM"/>
    <property type="match status" value="1"/>
</dbReference>
<comment type="similarity">
    <text evidence="3 8">Belongs to the HMBS family.</text>
</comment>
<keyword evidence="13" id="KW-1185">Reference proteome</keyword>
<keyword evidence="5 8" id="KW-0808">Transferase</keyword>
<evidence type="ECO:0000256" key="1">
    <source>
        <dbReference type="ARBA" id="ARBA00002869"/>
    </source>
</evidence>
<dbReference type="PIRSF" id="PIRSF001438">
    <property type="entry name" value="4pyrrol_synth_OHMeBilane_synth"/>
    <property type="match status" value="1"/>
</dbReference>
<dbReference type="InterPro" id="IPR036803">
    <property type="entry name" value="Porphobilinogen_deaminase_C_sf"/>
</dbReference>
<feature type="region of interest" description="Disordered" evidence="9">
    <location>
        <begin position="1"/>
        <end position="29"/>
    </location>
</feature>
<dbReference type="AlphaFoldDB" id="A0A3N4V9Y4"/>
<evidence type="ECO:0000256" key="5">
    <source>
        <dbReference type="ARBA" id="ARBA00022679"/>
    </source>
</evidence>
<proteinExistence type="inferred from homology"/>
<name>A0A3N4V9Y4_9GAMM</name>
<feature type="domain" description="Porphobilinogen deaminase N-terminal" evidence="10">
    <location>
        <begin position="36"/>
        <end position="243"/>
    </location>
</feature>
<dbReference type="GO" id="GO:0005737">
    <property type="term" value="C:cytoplasm"/>
    <property type="evidence" value="ECO:0007669"/>
    <property type="project" value="UniProtKB-UniRule"/>
</dbReference>
<comment type="cofactor">
    <cofactor evidence="8">
        <name>dipyrromethane</name>
        <dbReference type="ChEBI" id="CHEBI:60342"/>
    </cofactor>
    <text evidence="8">Binds 1 dipyrromethane group covalently.</text>
</comment>
<dbReference type="Pfam" id="PF03900">
    <property type="entry name" value="Porphobil_deamC"/>
    <property type="match status" value="1"/>
</dbReference>
<dbReference type="InterPro" id="IPR000860">
    <property type="entry name" value="HemC"/>
</dbReference>
<evidence type="ECO:0000313" key="12">
    <source>
        <dbReference type="EMBL" id="RPE79792.1"/>
    </source>
</evidence>
<dbReference type="FunFam" id="3.40.190.10:FF:000005">
    <property type="entry name" value="Porphobilinogen deaminase"/>
    <property type="match status" value="1"/>
</dbReference>
<dbReference type="PANTHER" id="PTHR11557">
    <property type="entry name" value="PORPHOBILINOGEN DEAMINASE"/>
    <property type="match status" value="1"/>
</dbReference>
<comment type="caution">
    <text evidence="12">The sequence shown here is derived from an EMBL/GenBank/DDBJ whole genome shotgun (WGS) entry which is preliminary data.</text>
</comment>
<dbReference type="InterPro" id="IPR022417">
    <property type="entry name" value="Porphobilin_deaminase_N"/>
</dbReference>
<evidence type="ECO:0000259" key="10">
    <source>
        <dbReference type="Pfam" id="PF01379"/>
    </source>
</evidence>
<gene>
    <name evidence="8" type="primary">hemC</name>
    <name evidence="12" type="ORF">EDC50_1618</name>
</gene>
<sequence length="337" mass="35501">MCRKTSAPGDRRIGDSHPDRPGAGRALGDNAAMDTLRIATRKSPLALWQSEHVAARLRAAHPGLQVELVPMSTRGDEVLDRSLAAIGGKGLFLKELELAMLRGEADCAVHSLKDVPMDLEPGFALPAVLPRADHADAFVSARFAGLDALPPGARVGTSSLRRQAQLRARRPDLQAIDLRGNVNTRLAKLDAGDYDAIVLACAGLQRLGFEARIRCRLDAPDWLPAPAQGAIAIECRGDDAATRALCAALDDAGTRVCVEAERAMNRALHGSCHVPVAAYAQREGARLRLHGLVGSAADGRSVRAFGEGDAATPARLGEQVARRLLEQGAAALIAAGG</sequence>
<dbReference type="Proteomes" id="UP000269708">
    <property type="component" value="Unassembled WGS sequence"/>
</dbReference>
<keyword evidence="6 8" id="KW-0627">Porphyrin biosynthesis</keyword>
<dbReference type="InterPro" id="IPR022418">
    <property type="entry name" value="Porphobilinogen_deaminase_C"/>
</dbReference>
<feature type="compositionally biased region" description="Basic and acidic residues" evidence="9">
    <location>
        <begin position="9"/>
        <end position="22"/>
    </location>
</feature>
<evidence type="ECO:0000256" key="9">
    <source>
        <dbReference type="SAM" id="MobiDB-lite"/>
    </source>
</evidence>
<evidence type="ECO:0000256" key="4">
    <source>
        <dbReference type="ARBA" id="ARBA00011245"/>
    </source>
</evidence>
<evidence type="ECO:0000256" key="3">
    <source>
        <dbReference type="ARBA" id="ARBA00005638"/>
    </source>
</evidence>
<evidence type="ECO:0000259" key="11">
    <source>
        <dbReference type="Pfam" id="PF03900"/>
    </source>
</evidence>
<dbReference type="EMBL" id="RKQN01000002">
    <property type="protein sequence ID" value="RPE79792.1"/>
    <property type="molecule type" value="Genomic_DNA"/>
</dbReference>
<evidence type="ECO:0000256" key="8">
    <source>
        <dbReference type="HAMAP-Rule" id="MF_00260"/>
    </source>
</evidence>
<dbReference type="Pfam" id="PF01379">
    <property type="entry name" value="Porphobil_deam"/>
    <property type="match status" value="1"/>
</dbReference>
<dbReference type="PANTHER" id="PTHR11557:SF0">
    <property type="entry name" value="PORPHOBILINOGEN DEAMINASE"/>
    <property type="match status" value="1"/>
</dbReference>
<comment type="subunit">
    <text evidence="4 8">Monomer.</text>
</comment>
<feature type="modified residue" description="S-(dipyrrolylmethanemethyl)cysteine" evidence="8">
    <location>
        <position position="272"/>
    </location>
</feature>
<dbReference type="GO" id="GO:0004418">
    <property type="term" value="F:hydroxymethylbilane synthase activity"/>
    <property type="evidence" value="ECO:0007669"/>
    <property type="project" value="UniProtKB-UniRule"/>
</dbReference>
<feature type="domain" description="Porphobilinogen deaminase C-terminal" evidence="11">
    <location>
        <begin position="257"/>
        <end position="325"/>
    </location>
</feature>
<comment type="miscellaneous">
    <text evidence="8">The porphobilinogen subunits are added to the dipyrromethane group.</text>
</comment>
<comment type="function">
    <text evidence="1 8">Tetrapolymerization of the monopyrrole PBG into the hydroxymethylbilane pre-uroporphyrinogen in several discrete steps.</text>
</comment>
<dbReference type="HAMAP" id="MF_00260">
    <property type="entry name" value="Porphobil_deam"/>
    <property type="match status" value="1"/>
</dbReference>
<dbReference type="InterPro" id="IPR022419">
    <property type="entry name" value="Porphobilin_deaminase_cofac_BS"/>
</dbReference>
<evidence type="ECO:0000256" key="7">
    <source>
        <dbReference type="ARBA" id="ARBA00048169"/>
    </source>
</evidence>
<dbReference type="NCBIfam" id="TIGR00212">
    <property type="entry name" value="hemC"/>
    <property type="match status" value="1"/>
</dbReference>
<dbReference type="CDD" id="cd13646">
    <property type="entry name" value="PBP2_EcHMBS_like"/>
    <property type="match status" value="1"/>
</dbReference>
<dbReference type="EC" id="2.5.1.61" evidence="8"/>
<evidence type="ECO:0000313" key="13">
    <source>
        <dbReference type="Proteomes" id="UP000269708"/>
    </source>
</evidence>
<comment type="pathway">
    <text evidence="2">Porphyrin-containing compound metabolism; protoporphyrin-IX biosynthesis; coproporphyrinogen-III from 5-aminolevulinate: step 2/4.</text>
</comment>
<dbReference type="Gene3D" id="3.30.160.40">
    <property type="entry name" value="Porphobilinogen deaminase, C-terminal domain"/>
    <property type="match status" value="1"/>
</dbReference>
<evidence type="ECO:0000256" key="2">
    <source>
        <dbReference type="ARBA" id="ARBA00004735"/>
    </source>
</evidence>
<accession>A0A3N4V9Y4</accession>
<dbReference type="SUPFAM" id="SSF54782">
    <property type="entry name" value="Porphobilinogen deaminase (hydroxymethylbilane synthase), C-terminal domain"/>
    <property type="match status" value="1"/>
</dbReference>
<dbReference type="SUPFAM" id="SSF53850">
    <property type="entry name" value="Periplasmic binding protein-like II"/>
    <property type="match status" value="1"/>
</dbReference>
<organism evidence="12 13">
    <name type="scientific">Vulcaniibacterium tengchongense</name>
    <dbReference type="NCBI Taxonomy" id="1273429"/>
    <lineage>
        <taxon>Bacteria</taxon>
        <taxon>Pseudomonadati</taxon>
        <taxon>Pseudomonadota</taxon>
        <taxon>Gammaproteobacteria</taxon>
        <taxon>Lysobacterales</taxon>
        <taxon>Lysobacteraceae</taxon>
        <taxon>Vulcaniibacterium</taxon>
    </lineage>
</organism>
<comment type="catalytic activity">
    <reaction evidence="7 8">
        <text>4 porphobilinogen + H2O = hydroxymethylbilane + 4 NH4(+)</text>
        <dbReference type="Rhea" id="RHEA:13185"/>
        <dbReference type="ChEBI" id="CHEBI:15377"/>
        <dbReference type="ChEBI" id="CHEBI:28938"/>
        <dbReference type="ChEBI" id="CHEBI:57845"/>
        <dbReference type="ChEBI" id="CHEBI:58126"/>
        <dbReference type="EC" id="2.5.1.61"/>
    </reaction>
</comment>